<dbReference type="AlphaFoldDB" id="A0A7S7SLJ4"/>
<keyword evidence="3" id="KW-1185">Reference proteome</keyword>
<dbReference type="EMBL" id="CP063849">
    <property type="protein sequence ID" value="QOY88506.1"/>
    <property type="molecule type" value="Genomic_DNA"/>
</dbReference>
<reference evidence="2 3" key="1">
    <citation type="submission" date="2020-10" db="EMBL/GenBank/DDBJ databases">
        <title>Complete genome sequence of Paludibaculum fermentans P105T, a facultatively anaerobic acidobacterium capable of dissimilatory Fe(III) reduction.</title>
        <authorList>
            <person name="Dedysh S.N."/>
            <person name="Beletsky A.V."/>
            <person name="Kulichevskaya I.S."/>
            <person name="Mardanov A.V."/>
            <person name="Ravin N.V."/>
        </authorList>
    </citation>
    <scope>NUCLEOTIDE SEQUENCE [LARGE SCALE GENOMIC DNA]</scope>
    <source>
        <strain evidence="2 3">P105</strain>
    </source>
</reference>
<evidence type="ECO:0000313" key="2">
    <source>
        <dbReference type="EMBL" id="QOY88506.1"/>
    </source>
</evidence>
<dbReference type="RefSeq" id="WP_194450168.1">
    <property type="nucleotide sequence ID" value="NZ_CP063849.1"/>
</dbReference>
<keyword evidence="1" id="KW-1133">Transmembrane helix</keyword>
<dbReference type="Proteomes" id="UP000593892">
    <property type="component" value="Chromosome"/>
</dbReference>
<feature type="transmembrane region" description="Helical" evidence="1">
    <location>
        <begin position="111"/>
        <end position="131"/>
    </location>
</feature>
<keyword evidence="1" id="KW-0812">Transmembrane</keyword>
<name>A0A7S7SLJ4_PALFE</name>
<proteinExistence type="predicted"/>
<sequence>MSQHDFPVSEWSEGLDSGNPDIDLTDPAVCAPVAVPLNLPDPQPAPDRAHTKNVIMVIAMCLAVLASSKPRTFAWLTRESLAYLPILALAYGLVTIARFRHANHRNPPSRTHAALLLMMLLVSMVAVAGFWGSAAWPGL</sequence>
<protein>
    <submittedName>
        <fullName evidence="2">Uncharacterized protein</fullName>
    </submittedName>
</protein>
<gene>
    <name evidence="2" type="ORF">IRI77_00640</name>
</gene>
<dbReference type="KEGG" id="pfer:IRI77_00640"/>
<accession>A0A7S7SLJ4</accession>
<feature type="transmembrane region" description="Helical" evidence="1">
    <location>
        <begin position="81"/>
        <end position="99"/>
    </location>
</feature>
<organism evidence="2 3">
    <name type="scientific">Paludibaculum fermentans</name>
    <dbReference type="NCBI Taxonomy" id="1473598"/>
    <lineage>
        <taxon>Bacteria</taxon>
        <taxon>Pseudomonadati</taxon>
        <taxon>Acidobacteriota</taxon>
        <taxon>Terriglobia</taxon>
        <taxon>Bryobacterales</taxon>
        <taxon>Bryobacteraceae</taxon>
        <taxon>Paludibaculum</taxon>
    </lineage>
</organism>
<evidence type="ECO:0000313" key="3">
    <source>
        <dbReference type="Proteomes" id="UP000593892"/>
    </source>
</evidence>
<evidence type="ECO:0000256" key="1">
    <source>
        <dbReference type="SAM" id="Phobius"/>
    </source>
</evidence>
<keyword evidence="1" id="KW-0472">Membrane</keyword>